<proteinExistence type="predicted"/>
<dbReference type="RefSeq" id="WP_345534448.1">
    <property type="nucleotide sequence ID" value="NZ_BAABLD010000017.1"/>
</dbReference>
<comment type="caution">
    <text evidence="2">The sequence shown here is derived from an EMBL/GenBank/DDBJ whole genome shotgun (WGS) entry which is preliminary data.</text>
</comment>
<evidence type="ECO:0000313" key="2">
    <source>
        <dbReference type="EMBL" id="GAA5171191.1"/>
    </source>
</evidence>
<accession>A0ABP9R3J4</accession>
<sequence>MSAGQLNRFLGSDDALSRLRDHAARLVRMQGQLERQLPPNMLGAVSVANFETGILTLHASTPALASRLKMSQESLRAALSAAGEPIQGIRIKVRAVHSSERGGLYARETRSISPASKDALRSLGESLDPESPLARALRDMVSKTR</sequence>
<evidence type="ECO:0008006" key="4">
    <source>
        <dbReference type="Google" id="ProtNLM"/>
    </source>
</evidence>
<gene>
    <name evidence="2" type="ORF">GCM10025770_35440</name>
</gene>
<dbReference type="Proteomes" id="UP001500547">
    <property type="component" value="Unassembled WGS sequence"/>
</dbReference>
<feature type="region of interest" description="Disordered" evidence="1">
    <location>
        <begin position="107"/>
        <end position="145"/>
    </location>
</feature>
<evidence type="ECO:0000313" key="3">
    <source>
        <dbReference type="Proteomes" id="UP001500547"/>
    </source>
</evidence>
<protein>
    <recommendedName>
        <fullName evidence="4">DUF721 domain-containing protein</fullName>
    </recommendedName>
</protein>
<dbReference type="EMBL" id="BAABLD010000017">
    <property type="protein sequence ID" value="GAA5171191.1"/>
    <property type="molecule type" value="Genomic_DNA"/>
</dbReference>
<reference evidence="3" key="1">
    <citation type="journal article" date="2019" name="Int. J. Syst. Evol. Microbiol.">
        <title>The Global Catalogue of Microorganisms (GCM) 10K type strain sequencing project: providing services to taxonomists for standard genome sequencing and annotation.</title>
        <authorList>
            <consortium name="The Broad Institute Genomics Platform"/>
            <consortium name="The Broad Institute Genome Sequencing Center for Infectious Disease"/>
            <person name="Wu L."/>
            <person name="Ma J."/>
        </authorList>
    </citation>
    <scope>NUCLEOTIDE SEQUENCE [LARGE SCALE GENOMIC DNA]</scope>
    <source>
        <strain evidence="3">JCM 18715</strain>
    </source>
</reference>
<dbReference type="InterPro" id="IPR007922">
    <property type="entry name" value="DciA-like"/>
</dbReference>
<feature type="compositionally biased region" description="Basic and acidic residues" evidence="1">
    <location>
        <begin position="136"/>
        <end position="145"/>
    </location>
</feature>
<organism evidence="2 3">
    <name type="scientific">Viridibacterium curvum</name>
    <dbReference type="NCBI Taxonomy" id="1101404"/>
    <lineage>
        <taxon>Bacteria</taxon>
        <taxon>Pseudomonadati</taxon>
        <taxon>Pseudomonadota</taxon>
        <taxon>Betaproteobacteria</taxon>
        <taxon>Rhodocyclales</taxon>
        <taxon>Rhodocyclaceae</taxon>
        <taxon>Viridibacterium</taxon>
    </lineage>
</organism>
<dbReference type="Pfam" id="PF05258">
    <property type="entry name" value="DciA"/>
    <property type="match status" value="1"/>
</dbReference>
<name>A0ABP9R3J4_9RHOO</name>
<keyword evidence="3" id="KW-1185">Reference proteome</keyword>
<evidence type="ECO:0000256" key="1">
    <source>
        <dbReference type="SAM" id="MobiDB-lite"/>
    </source>
</evidence>